<organism evidence="2 3">
    <name type="scientific">Cajanus cajan</name>
    <name type="common">Pigeon pea</name>
    <name type="synonym">Cajanus indicus</name>
    <dbReference type="NCBI Taxonomy" id="3821"/>
    <lineage>
        <taxon>Eukaryota</taxon>
        <taxon>Viridiplantae</taxon>
        <taxon>Streptophyta</taxon>
        <taxon>Embryophyta</taxon>
        <taxon>Tracheophyta</taxon>
        <taxon>Spermatophyta</taxon>
        <taxon>Magnoliopsida</taxon>
        <taxon>eudicotyledons</taxon>
        <taxon>Gunneridae</taxon>
        <taxon>Pentapetalae</taxon>
        <taxon>rosids</taxon>
        <taxon>fabids</taxon>
        <taxon>Fabales</taxon>
        <taxon>Fabaceae</taxon>
        <taxon>Papilionoideae</taxon>
        <taxon>50 kb inversion clade</taxon>
        <taxon>NPAAA clade</taxon>
        <taxon>indigoferoid/millettioid clade</taxon>
        <taxon>Phaseoleae</taxon>
        <taxon>Cajanus</taxon>
    </lineage>
</organism>
<dbReference type="EMBL" id="KQ485693">
    <property type="protein sequence ID" value="KYP31763.1"/>
    <property type="molecule type" value="Genomic_DNA"/>
</dbReference>
<accession>A0A151QN86</accession>
<evidence type="ECO:0000313" key="3">
    <source>
        <dbReference type="Proteomes" id="UP000075243"/>
    </source>
</evidence>
<dbReference type="OMA" id="TEYHAIP"/>
<dbReference type="InterPro" id="IPR043502">
    <property type="entry name" value="DNA/RNA_pol_sf"/>
</dbReference>
<evidence type="ECO:0000313" key="2">
    <source>
        <dbReference type="EMBL" id="KYP31763.1"/>
    </source>
</evidence>
<proteinExistence type="predicted"/>
<dbReference type="InterPro" id="IPR001584">
    <property type="entry name" value="Integrase_cat-core"/>
</dbReference>
<gene>
    <name evidence="2" type="ORF">KK1_047757</name>
</gene>
<dbReference type="PANTHER" id="PTHR37984:SF5">
    <property type="entry name" value="PROTEIN NYNRIN-LIKE"/>
    <property type="match status" value="1"/>
</dbReference>
<dbReference type="Gene3D" id="3.30.420.10">
    <property type="entry name" value="Ribonuclease H-like superfamily/Ribonuclease H"/>
    <property type="match status" value="1"/>
</dbReference>
<dbReference type="GO" id="GO:0015074">
    <property type="term" value="P:DNA integration"/>
    <property type="evidence" value="ECO:0007669"/>
    <property type="project" value="InterPro"/>
</dbReference>
<dbReference type="Gene3D" id="1.10.340.70">
    <property type="match status" value="1"/>
</dbReference>
<reference evidence="2" key="1">
    <citation type="journal article" date="2012" name="Nat. Biotechnol.">
        <title>Draft genome sequence of pigeonpea (Cajanus cajan), an orphan legume crop of resource-poor farmers.</title>
        <authorList>
            <person name="Varshney R.K."/>
            <person name="Chen W."/>
            <person name="Li Y."/>
            <person name="Bharti A.K."/>
            <person name="Saxena R.K."/>
            <person name="Schlueter J.A."/>
            <person name="Donoghue M.T."/>
            <person name="Azam S."/>
            <person name="Fan G."/>
            <person name="Whaley A.M."/>
            <person name="Farmer A.D."/>
            <person name="Sheridan J."/>
            <person name="Iwata A."/>
            <person name="Tuteja R."/>
            <person name="Penmetsa R.V."/>
            <person name="Wu W."/>
            <person name="Upadhyaya H.D."/>
            <person name="Yang S.P."/>
            <person name="Shah T."/>
            <person name="Saxena K.B."/>
            <person name="Michael T."/>
            <person name="McCombie W.R."/>
            <person name="Yang B."/>
            <person name="Zhang G."/>
            <person name="Yang H."/>
            <person name="Wang J."/>
            <person name="Spillane C."/>
            <person name="Cook D.R."/>
            <person name="May G.D."/>
            <person name="Xu X."/>
            <person name="Jackson S.A."/>
        </authorList>
    </citation>
    <scope>NUCLEOTIDE SEQUENCE [LARGE SCALE GENOMIC DNA]</scope>
</reference>
<protein>
    <submittedName>
        <fullName evidence="2">Retrotransposable element Tf2</fullName>
    </submittedName>
</protein>
<name>A0A151QN86_CAJCA</name>
<dbReference type="SUPFAM" id="SSF53098">
    <property type="entry name" value="Ribonuclease H-like"/>
    <property type="match status" value="1"/>
</dbReference>
<keyword evidence="3" id="KW-1185">Reference proteome</keyword>
<dbReference type="GO" id="GO:0003676">
    <property type="term" value="F:nucleic acid binding"/>
    <property type="evidence" value="ECO:0007669"/>
    <property type="project" value="InterPro"/>
</dbReference>
<dbReference type="SUPFAM" id="SSF56672">
    <property type="entry name" value="DNA/RNA polymerases"/>
    <property type="match status" value="1"/>
</dbReference>
<dbReference type="Gramene" id="C.cajan_42507.t">
    <property type="protein sequence ID" value="C.cajan_42507.t"/>
    <property type="gene ID" value="C.cajan_42507"/>
</dbReference>
<sequence length="318" mass="36356">MAVGAVLSQDHHPLAFFSKKLCTKMQSESLYVREMFAITEATPAQQKWLTKLLGFDFQIIYRAGRHNLVVDALSRPTDSPDSVLLALSSLIPAFLHQWQNFFQSDLDGKALIHKLTTDTQLGDKYTVRDGLLYFQNCLFVPEVFDFRRKLMTEYHAIPIAGHSGVKTSLSRLAASYHWPSMAADLRRVIKGCPICQQNKYETQKPRGLLQPLNSPSKVWEEVTMDFITSLPSSHGYTVIWVVCDRLSKYSHFVALPTHFTAQHLAQRFMQEIFRLHGAPKAIISDRDPIFLSQFWREIFKAQGTKLKYSSSYHPQTDG</sequence>
<dbReference type="InterPro" id="IPR050951">
    <property type="entry name" value="Retrovirus_Pol_polyprotein"/>
</dbReference>
<dbReference type="InterPro" id="IPR012337">
    <property type="entry name" value="RNaseH-like_sf"/>
</dbReference>
<dbReference type="InterPro" id="IPR036397">
    <property type="entry name" value="RNaseH_sf"/>
</dbReference>
<evidence type="ECO:0000259" key="1">
    <source>
        <dbReference type="PROSITE" id="PS50994"/>
    </source>
</evidence>
<dbReference type="InterPro" id="IPR041588">
    <property type="entry name" value="Integrase_H2C2"/>
</dbReference>
<dbReference type="AlphaFoldDB" id="A0A151QN86"/>
<dbReference type="Pfam" id="PF17921">
    <property type="entry name" value="Integrase_H2C2"/>
    <property type="match status" value="1"/>
</dbReference>
<dbReference type="PROSITE" id="PS50994">
    <property type="entry name" value="INTEGRASE"/>
    <property type="match status" value="1"/>
</dbReference>
<dbReference type="PANTHER" id="PTHR37984">
    <property type="entry name" value="PROTEIN CBG26694"/>
    <property type="match status" value="1"/>
</dbReference>
<dbReference type="Proteomes" id="UP000075243">
    <property type="component" value="Unassembled WGS sequence"/>
</dbReference>
<feature type="domain" description="Integrase catalytic" evidence="1">
    <location>
        <begin position="211"/>
        <end position="318"/>
    </location>
</feature>